<feature type="region of interest" description="Disordered" evidence="1">
    <location>
        <begin position="162"/>
        <end position="186"/>
    </location>
</feature>
<accession>A0ABD2LWG9</accession>
<evidence type="ECO:0000313" key="2">
    <source>
        <dbReference type="EMBL" id="KAL3119486.1"/>
    </source>
</evidence>
<feature type="compositionally biased region" description="Polar residues" evidence="1">
    <location>
        <begin position="284"/>
        <end position="294"/>
    </location>
</feature>
<dbReference type="EMBL" id="JBICBT010000244">
    <property type="protein sequence ID" value="KAL3119486.1"/>
    <property type="molecule type" value="Genomic_DNA"/>
</dbReference>
<organism evidence="2 3">
    <name type="scientific">Heterodera trifolii</name>
    <dbReference type="NCBI Taxonomy" id="157864"/>
    <lineage>
        <taxon>Eukaryota</taxon>
        <taxon>Metazoa</taxon>
        <taxon>Ecdysozoa</taxon>
        <taxon>Nematoda</taxon>
        <taxon>Chromadorea</taxon>
        <taxon>Rhabditida</taxon>
        <taxon>Tylenchina</taxon>
        <taxon>Tylenchomorpha</taxon>
        <taxon>Tylenchoidea</taxon>
        <taxon>Heteroderidae</taxon>
        <taxon>Heteroderinae</taxon>
        <taxon>Heterodera</taxon>
    </lineage>
</organism>
<evidence type="ECO:0008006" key="4">
    <source>
        <dbReference type="Google" id="ProtNLM"/>
    </source>
</evidence>
<proteinExistence type="predicted"/>
<dbReference type="PANTHER" id="PTHR13612:SF0">
    <property type="entry name" value="ENHANCER OF MRNA-DECAPPING PROTEIN 3"/>
    <property type="match status" value="1"/>
</dbReference>
<feature type="compositionally biased region" description="Polar residues" evidence="1">
    <location>
        <begin position="165"/>
        <end position="186"/>
    </location>
</feature>
<comment type="caution">
    <text evidence="2">The sequence shown here is derived from an EMBL/GenBank/DDBJ whole genome shotgun (WGS) entry which is preliminary data.</text>
</comment>
<feature type="compositionally biased region" description="Polar residues" evidence="1">
    <location>
        <begin position="230"/>
        <end position="259"/>
    </location>
</feature>
<protein>
    <recommendedName>
        <fullName evidence="4">DFDF domain-containing protein</fullName>
    </recommendedName>
</protein>
<dbReference type="PANTHER" id="PTHR13612">
    <property type="entry name" value="ENHANCER OF MRNA-DECAPPING PROTEIN 3"/>
    <property type="match status" value="1"/>
</dbReference>
<dbReference type="Gene3D" id="2.30.30.100">
    <property type="match status" value="2"/>
</dbReference>
<dbReference type="AlphaFoldDB" id="A0ABD2LWG9"/>
<feature type="compositionally biased region" description="Polar residues" evidence="1">
    <location>
        <begin position="624"/>
        <end position="634"/>
    </location>
</feature>
<dbReference type="Proteomes" id="UP001620626">
    <property type="component" value="Unassembled WGS sequence"/>
</dbReference>
<evidence type="ECO:0000313" key="3">
    <source>
        <dbReference type="Proteomes" id="UP001620626"/>
    </source>
</evidence>
<keyword evidence="3" id="KW-1185">Reference proteome</keyword>
<reference evidence="2 3" key="1">
    <citation type="submission" date="2024-10" db="EMBL/GenBank/DDBJ databases">
        <authorList>
            <person name="Kim D."/>
        </authorList>
    </citation>
    <scope>NUCLEOTIDE SEQUENCE [LARGE SCALE GENOMIC DNA]</scope>
    <source>
        <strain evidence="2">BH-2024</strain>
    </source>
</reference>
<feature type="region of interest" description="Disordered" evidence="1">
    <location>
        <begin position="230"/>
        <end position="294"/>
    </location>
</feature>
<feature type="region of interest" description="Disordered" evidence="1">
    <location>
        <begin position="610"/>
        <end position="634"/>
    </location>
</feature>
<name>A0ABD2LWG9_9BILA</name>
<feature type="region of interest" description="Disordered" evidence="1">
    <location>
        <begin position="429"/>
        <end position="461"/>
    </location>
</feature>
<evidence type="ECO:0000256" key="1">
    <source>
        <dbReference type="SAM" id="MobiDB-lite"/>
    </source>
</evidence>
<sequence length="634" mass="69619">MESKTVAEDMTKTSCEEEATVEFCGSLVRLDCGTEGVYQGLVLKVDPTNAHITIERPFRNGVSLGNQIIQIPGQLITDVLVVRMPLSSSQTKPIKKDDGLVPLNCNCAGKSAAPNLSHKKLKKQPSPIAARENERVSILQKSSKQKQPLNSKAVAAPAVRFVPSNKKSLPNTPIASSTQKSTPIPTQVYRQTTAMRLRNSQTSLNINAIPFVPSSTNPKKQQPLVNTAAIASSSTHKPSPKNSQPTPTNKQHTSTTIISRNKKKSREPPAAANKKDVQKGTMKNLEQQTQKTTNEMTISLNYKKVEEEEKATVCTNLDEVQKKTSELSLKDKRETTQDVPNQAVPTVSADGPSKTNFVGCLASVYPTNSSDIYQGRIMSVDVKGQSVRLEKPFLNGRPLSIPFIDISGKMMKDIKVVRGPSPVHFHCLENSPINGRHSTGSLPSIRRPSPADSVRSEHTKRKRLSPLNTFSPIAATTSTSAPLNHQTFGDFKLFSREQQQAVPMRLQLNNHRRNIHGPTGMPAVDCLNGYRSYTTDRNAELIMGDPLDPNMETDFDFDGNLALFDKAEFNRETEPVFHGLDSAGDCSRNYRNDENVLQDSSRVISWTKKSTTVTGADDVDNEGNHNISTSSPVN</sequence>
<gene>
    <name evidence="2" type="ORF">niasHT_009000</name>
</gene>
<feature type="compositionally biased region" description="Polar residues" evidence="1">
    <location>
        <begin position="431"/>
        <end position="442"/>
    </location>
</feature>